<evidence type="ECO:0000259" key="2">
    <source>
        <dbReference type="Pfam" id="PF08327"/>
    </source>
</evidence>
<dbReference type="Gene3D" id="3.30.530.20">
    <property type="match status" value="1"/>
</dbReference>
<name>A0A1H1RNZ7_9MICO</name>
<accession>A0A1H1RNZ7</accession>
<organism evidence="3 4">
    <name type="scientific">Agrococcus carbonis</name>
    <dbReference type="NCBI Taxonomy" id="684552"/>
    <lineage>
        <taxon>Bacteria</taxon>
        <taxon>Bacillati</taxon>
        <taxon>Actinomycetota</taxon>
        <taxon>Actinomycetes</taxon>
        <taxon>Micrococcales</taxon>
        <taxon>Microbacteriaceae</taxon>
        <taxon>Agrococcus</taxon>
    </lineage>
</organism>
<evidence type="ECO:0000313" key="4">
    <source>
        <dbReference type="Proteomes" id="UP000199649"/>
    </source>
</evidence>
<dbReference type="InterPro" id="IPR023393">
    <property type="entry name" value="START-like_dom_sf"/>
</dbReference>
<evidence type="ECO:0000256" key="1">
    <source>
        <dbReference type="ARBA" id="ARBA00006817"/>
    </source>
</evidence>
<keyword evidence="4" id="KW-1185">Reference proteome</keyword>
<dbReference type="EMBL" id="LT629734">
    <property type="protein sequence ID" value="SDS37418.1"/>
    <property type="molecule type" value="Genomic_DNA"/>
</dbReference>
<evidence type="ECO:0000313" key="3">
    <source>
        <dbReference type="EMBL" id="SDS37418.1"/>
    </source>
</evidence>
<reference evidence="4" key="1">
    <citation type="submission" date="2016-10" db="EMBL/GenBank/DDBJ databases">
        <authorList>
            <person name="Varghese N."/>
            <person name="Submissions S."/>
        </authorList>
    </citation>
    <scope>NUCLEOTIDE SEQUENCE [LARGE SCALE GENOMIC DNA]</scope>
    <source>
        <strain evidence="4">DSM 22965</strain>
    </source>
</reference>
<dbReference type="STRING" id="684552.SAMN04489719_2174"/>
<proteinExistence type="inferred from homology"/>
<dbReference type="InterPro" id="IPR013538">
    <property type="entry name" value="ASHA1/2-like_C"/>
</dbReference>
<comment type="similarity">
    <text evidence="1">Belongs to the AHA1 family.</text>
</comment>
<sequence>MGRMTETTHDRVGEQSIVHRREFDAPPFVVQRAFTTAELFAQWMGPRGSTMRIQHFDARTGGSFDYVVEAGGDWRFWGSYHEVVAGRIVHTWEFQEEPAHPTLEVLEFRELPGGRTALEVTSTYASKADCDAMVASGIDSGMDGDFERLDEVLARLAH</sequence>
<dbReference type="Pfam" id="PF08327">
    <property type="entry name" value="AHSA1"/>
    <property type="match status" value="1"/>
</dbReference>
<feature type="domain" description="Activator of Hsp90 ATPase homologue 1/2-like C-terminal" evidence="2">
    <location>
        <begin position="24"/>
        <end position="153"/>
    </location>
</feature>
<protein>
    <submittedName>
        <fullName evidence="3">Uncharacterized conserved protein YndB, AHSA1/START domain</fullName>
    </submittedName>
</protein>
<gene>
    <name evidence="3" type="ORF">SAMN04489719_2174</name>
</gene>
<dbReference type="Proteomes" id="UP000199649">
    <property type="component" value="Chromosome I"/>
</dbReference>
<dbReference type="AlphaFoldDB" id="A0A1H1RNZ7"/>
<dbReference type="SUPFAM" id="SSF55961">
    <property type="entry name" value="Bet v1-like"/>
    <property type="match status" value="1"/>
</dbReference>